<protein>
    <submittedName>
        <fullName evidence="1">Uncharacterized protein</fullName>
    </submittedName>
</protein>
<dbReference type="HOGENOM" id="CLU_3372341_0_0_11"/>
<dbReference type="EMBL" id="AAXD02000074">
    <property type="protein sequence ID" value="EDN82306.1"/>
    <property type="molecule type" value="Genomic_DNA"/>
</dbReference>
<dbReference type="AlphaFoldDB" id="A7A991"/>
<accession>A7A991</accession>
<organism evidence="1 2">
    <name type="scientific">Bifidobacterium adolescentis L2-32</name>
    <dbReference type="NCBI Taxonomy" id="411481"/>
    <lineage>
        <taxon>Bacteria</taxon>
        <taxon>Bacillati</taxon>
        <taxon>Actinomycetota</taxon>
        <taxon>Actinomycetes</taxon>
        <taxon>Bifidobacteriales</taxon>
        <taxon>Bifidobacteriaceae</taxon>
        <taxon>Bifidobacterium</taxon>
    </lineage>
</organism>
<name>A7A991_BIFAD</name>
<evidence type="ECO:0000313" key="2">
    <source>
        <dbReference type="Proteomes" id="UP000003773"/>
    </source>
</evidence>
<gene>
    <name evidence="1" type="ORF">BIFADO_02438</name>
</gene>
<comment type="caution">
    <text evidence="1">The sequence shown here is derived from an EMBL/GenBank/DDBJ whole genome shotgun (WGS) entry which is preliminary data.</text>
</comment>
<evidence type="ECO:0000313" key="1">
    <source>
        <dbReference type="EMBL" id="EDN82306.1"/>
    </source>
</evidence>
<sequence>MTKGLPDKGAVLGFGNIAKTKDAPVKFIAYLRFE</sequence>
<dbReference type="Proteomes" id="UP000003773">
    <property type="component" value="Unassembled WGS sequence"/>
</dbReference>
<reference evidence="1 2" key="1">
    <citation type="submission" date="2007-04" db="EMBL/GenBank/DDBJ databases">
        <authorList>
            <person name="Fulton L."/>
            <person name="Clifton S."/>
            <person name="Fulton B."/>
            <person name="Xu J."/>
            <person name="Minx P."/>
            <person name="Pepin K.H."/>
            <person name="Johnson M."/>
            <person name="Thiruvilangam P."/>
            <person name="Bhonagiri V."/>
            <person name="Nash W.E."/>
            <person name="Mardis E.R."/>
            <person name="Wilson R.K."/>
        </authorList>
    </citation>
    <scope>NUCLEOTIDE SEQUENCE [LARGE SCALE GENOMIC DNA]</scope>
    <source>
        <strain evidence="1 2">L2-32</strain>
    </source>
</reference>
<reference evidence="1 2" key="2">
    <citation type="submission" date="2007-05" db="EMBL/GenBank/DDBJ databases">
        <title>Draft genome sequence of Bifidobacterium adolescentis (L2-32).</title>
        <authorList>
            <person name="Sudarsanam P."/>
            <person name="Ley R."/>
            <person name="Guruge J."/>
            <person name="Turnbaugh P.J."/>
            <person name="Mahowald M."/>
            <person name="Liep D."/>
            <person name="Gordon J."/>
        </authorList>
    </citation>
    <scope>NUCLEOTIDE SEQUENCE [LARGE SCALE GENOMIC DNA]</scope>
    <source>
        <strain evidence="1 2">L2-32</strain>
    </source>
</reference>
<proteinExistence type="predicted"/>